<protein>
    <submittedName>
        <fullName evidence="1">Uncharacterized protein</fullName>
    </submittedName>
</protein>
<gene>
    <name evidence="1" type="ORF">OBE_12338</name>
</gene>
<comment type="caution">
    <text evidence="1">The sequence shown here is derived from an EMBL/GenBank/DDBJ whole genome shotgun (WGS) entry which is preliminary data.</text>
</comment>
<proteinExistence type="predicted"/>
<sequence length="31" mass="3403">AIYYGCADTCVSMAFTTVDEVVDYVKKHSSV</sequence>
<dbReference type="Gene3D" id="2.115.10.20">
    <property type="entry name" value="Glycosyl hydrolase domain, family 43"/>
    <property type="match status" value="1"/>
</dbReference>
<dbReference type="EMBL" id="AJWZ01008498">
    <property type="protein sequence ID" value="EKC53941.1"/>
    <property type="molecule type" value="Genomic_DNA"/>
</dbReference>
<accession>K1T372</accession>
<name>K1T372_9ZZZZ</name>
<dbReference type="InterPro" id="IPR023296">
    <property type="entry name" value="Glyco_hydro_beta-prop_sf"/>
</dbReference>
<dbReference type="AlphaFoldDB" id="K1T372"/>
<reference evidence="1" key="1">
    <citation type="journal article" date="2013" name="Environ. Microbiol.">
        <title>Microbiota from the distal guts of lean and obese adolescents exhibit partial functional redundancy besides clear differences in community structure.</title>
        <authorList>
            <person name="Ferrer M."/>
            <person name="Ruiz A."/>
            <person name="Lanza F."/>
            <person name="Haange S.B."/>
            <person name="Oberbach A."/>
            <person name="Till H."/>
            <person name="Bargiela R."/>
            <person name="Campoy C."/>
            <person name="Segura M.T."/>
            <person name="Richter M."/>
            <person name="von Bergen M."/>
            <person name="Seifert J."/>
            <person name="Suarez A."/>
        </authorList>
    </citation>
    <scope>NUCLEOTIDE SEQUENCE</scope>
</reference>
<feature type="non-terminal residue" evidence="1">
    <location>
        <position position="1"/>
    </location>
</feature>
<evidence type="ECO:0000313" key="1">
    <source>
        <dbReference type="EMBL" id="EKC53941.1"/>
    </source>
</evidence>
<organism evidence="1">
    <name type="scientific">human gut metagenome</name>
    <dbReference type="NCBI Taxonomy" id="408170"/>
    <lineage>
        <taxon>unclassified sequences</taxon>
        <taxon>metagenomes</taxon>
        <taxon>organismal metagenomes</taxon>
    </lineage>
</organism>